<reference evidence="1" key="1">
    <citation type="submission" date="2024-12" db="EMBL/GenBank/DDBJ databases">
        <authorList>
            <person name="Wu N."/>
        </authorList>
    </citation>
    <scope>NUCLEOTIDE SEQUENCE</scope>
    <source>
        <strain evidence="1">P15</strain>
    </source>
</reference>
<keyword evidence="2" id="KW-1185">Reference proteome</keyword>
<evidence type="ECO:0000313" key="1">
    <source>
        <dbReference type="EMBL" id="MFM9329590.1"/>
    </source>
</evidence>
<evidence type="ECO:0000313" key="2">
    <source>
        <dbReference type="Proteomes" id="UP001631969"/>
    </source>
</evidence>
<sequence length="299" mass="33628">MYSFTAEEADQIIGRFGRVFWEGLGEKLSTCSERWGLSGLELLHSFSANCVFTGESSLFGKAVLKLGPPERERATEAKALEEYNGKLFCRLFAADAAEGALLEERLLPGTPLRDEPSLDKRMSVFSGLVAGLHIAPADAEAYPSYLGWVTRIARYMREREGNRRLCGHMQKAEKLCKALWDTYPRRVLLHGDLHHDNILLEQNGTYRIIDPKGVIGDPVFELPRFILNEVGDIITPDTYRRMNTIIISLAERLGVPEADLRQLFYIETAMAESWNVESRLAPSLEHVELAEALLMEAGE</sequence>
<gene>
    <name evidence="1" type="ORF">ACI1P1_14950</name>
</gene>
<organism evidence="1 2">
    <name type="scientific">Paenibacillus mesotrionivorans</name>
    <dbReference type="NCBI Taxonomy" id="3160968"/>
    <lineage>
        <taxon>Bacteria</taxon>
        <taxon>Bacillati</taxon>
        <taxon>Bacillota</taxon>
        <taxon>Bacilli</taxon>
        <taxon>Bacillales</taxon>
        <taxon>Paenibacillaceae</taxon>
        <taxon>Paenibacillus</taxon>
    </lineage>
</organism>
<accession>A0ACC7NZV6</accession>
<dbReference type="EMBL" id="JBJURJ010000009">
    <property type="protein sequence ID" value="MFM9329590.1"/>
    <property type="molecule type" value="Genomic_DNA"/>
</dbReference>
<comment type="caution">
    <text evidence="1">The sequence shown here is derived from an EMBL/GenBank/DDBJ whole genome shotgun (WGS) entry which is preliminary data.</text>
</comment>
<protein>
    <submittedName>
        <fullName evidence="1">Aminoglycoside phosphotransferase family protein</fullName>
    </submittedName>
</protein>
<name>A0ACC7NZV6_9BACL</name>
<dbReference type="Proteomes" id="UP001631969">
    <property type="component" value="Unassembled WGS sequence"/>
</dbReference>
<proteinExistence type="predicted"/>